<organism evidence="2 3">
    <name type="scientific">Alteromonas lipolytica</name>
    <dbReference type="NCBI Taxonomy" id="1856405"/>
    <lineage>
        <taxon>Bacteria</taxon>
        <taxon>Pseudomonadati</taxon>
        <taxon>Pseudomonadota</taxon>
        <taxon>Gammaproteobacteria</taxon>
        <taxon>Alteromonadales</taxon>
        <taxon>Alteromonadaceae</taxon>
        <taxon>Alteromonas/Salinimonas group</taxon>
        <taxon>Alteromonas</taxon>
    </lineage>
</organism>
<proteinExistence type="predicted"/>
<dbReference type="RefSeq" id="WP_070177445.1">
    <property type="nucleotide sequence ID" value="NZ_BMJR01000002.1"/>
</dbReference>
<dbReference type="OrthoDB" id="6264467at2"/>
<name>A0A1E8FBT8_9ALTE</name>
<evidence type="ECO:0000256" key="1">
    <source>
        <dbReference type="SAM" id="Phobius"/>
    </source>
</evidence>
<dbReference type="STRING" id="1856405.BFC17_02010"/>
<keyword evidence="1" id="KW-1133">Transmembrane helix</keyword>
<accession>A0A1E8FBT8</accession>
<reference evidence="2 3" key="1">
    <citation type="submission" date="2016-09" db="EMBL/GenBank/DDBJ databases">
        <title>Alteromonas lipolytica, a new species isolated from sea water.</title>
        <authorList>
            <person name="Wu Y.-H."/>
            <person name="Cheng H."/>
            <person name="Xu X.-W."/>
        </authorList>
    </citation>
    <scope>NUCLEOTIDE SEQUENCE [LARGE SCALE GENOMIC DNA]</scope>
    <source>
        <strain evidence="2 3">JW12</strain>
    </source>
</reference>
<keyword evidence="1" id="KW-0812">Transmembrane</keyword>
<dbReference type="AlphaFoldDB" id="A0A1E8FBT8"/>
<keyword evidence="1" id="KW-0472">Membrane</keyword>
<evidence type="ECO:0000313" key="2">
    <source>
        <dbReference type="EMBL" id="OFI33068.1"/>
    </source>
</evidence>
<sequence length="147" mass="17159">MKNSAGRNESSRIFADYTISRLAPEIRESLTNRQLNGIREAIFATQSGSHHKVDCRFTVPLFLARYYVVFLVGRDRRKKTRLLEMRRNQSGNIQLAPLMSFLLLSLLICLLWLAVFITLYWLKRELGIDIFENFHLMDLLPRGVVDE</sequence>
<feature type="transmembrane region" description="Helical" evidence="1">
    <location>
        <begin position="57"/>
        <end position="74"/>
    </location>
</feature>
<dbReference type="EMBL" id="MJIC01000015">
    <property type="protein sequence ID" value="OFI33068.1"/>
    <property type="molecule type" value="Genomic_DNA"/>
</dbReference>
<keyword evidence="3" id="KW-1185">Reference proteome</keyword>
<feature type="transmembrane region" description="Helical" evidence="1">
    <location>
        <begin position="95"/>
        <end position="122"/>
    </location>
</feature>
<evidence type="ECO:0000313" key="3">
    <source>
        <dbReference type="Proteomes" id="UP000176037"/>
    </source>
</evidence>
<dbReference type="Proteomes" id="UP000176037">
    <property type="component" value="Unassembled WGS sequence"/>
</dbReference>
<comment type="caution">
    <text evidence="2">The sequence shown here is derived from an EMBL/GenBank/DDBJ whole genome shotgun (WGS) entry which is preliminary data.</text>
</comment>
<protein>
    <submittedName>
        <fullName evidence="2">Uncharacterized protein</fullName>
    </submittedName>
</protein>
<gene>
    <name evidence="2" type="ORF">BFC17_02010</name>
</gene>